<evidence type="ECO:0000259" key="1">
    <source>
        <dbReference type="PROSITE" id="PS50043"/>
    </source>
</evidence>
<dbReference type="AlphaFoldDB" id="A0A381N666"/>
<dbReference type="Gene3D" id="1.10.10.10">
    <property type="entry name" value="Winged helix-like DNA-binding domain superfamily/Winged helix DNA-binding domain"/>
    <property type="match status" value="1"/>
</dbReference>
<sequence>MGPPRRGKIDREIAEELSISVNTEGNHLRSILSKTDSANRNEAAAYAIRRGLEPDGEPAGE</sequence>
<dbReference type="SUPFAM" id="SSF46894">
    <property type="entry name" value="C-terminal effector domain of the bipartite response regulators"/>
    <property type="match status" value="1"/>
</dbReference>
<name>A0A381N666_9ZZZZ</name>
<organism evidence="2">
    <name type="scientific">marine metagenome</name>
    <dbReference type="NCBI Taxonomy" id="408172"/>
    <lineage>
        <taxon>unclassified sequences</taxon>
        <taxon>metagenomes</taxon>
        <taxon>ecological metagenomes</taxon>
    </lineage>
</organism>
<proteinExistence type="predicted"/>
<dbReference type="GO" id="GO:0003677">
    <property type="term" value="F:DNA binding"/>
    <property type="evidence" value="ECO:0007669"/>
    <property type="project" value="InterPro"/>
</dbReference>
<gene>
    <name evidence="2" type="ORF">METZ01_LOCUS2803</name>
</gene>
<evidence type="ECO:0000313" key="2">
    <source>
        <dbReference type="EMBL" id="SUZ49949.1"/>
    </source>
</evidence>
<dbReference type="PROSITE" id="PS50043">
    <property type="entry name" value="HTH_LUXR_2"/>
    <property type="match status" value="1"/>
</dbReference>
<dbReference type="GO" id="GO:0006355">
    <property type="term" value="P:regulation of DNA-templated transcription"/>
    <property type="evidence" value="ECO:0007669"/>
    <property type="project" value="InterPro"/>
</dbReference>
<dbReference type="InterPro" id="IPR000792">
    <property type="entry name" value="Tscrpt_reg_LuxR_C"/>
</dbReference>
<dbReference type="InterPro" id="IPR036388">
    <property type="entry name" value="WH-like_DNA-bd_sf"/>
</dbReference>
<dbReference type="Pfam" id="PF00196">
    <property type="entry name" value="GerE"/>
    <property type="match status" value="1"/>
</dbReference>
<dbReference type="EMBL" id="UINC01000144">
    <property type="protein sequence ID" value="SUZ49949.1"/>
    <property type="molecule type" value="Genomic_DNA"/>
</dbReference>
<accession>A0A381N666</accession>
<feature type="domain" description="HTH luxR-type" evidence="1">
    <location>
        <begin position="1"/>
        <end position="51"/>
    </location>
</feature>
<reference evidence="2" key="1">
    <citation type="submission" date="2018-05" db="EMBL/GenBank/DDBJ databases">
        <authorList>
            <person name="Lanie J.A."/>
            <person name="Ng W.-L."/>
            <person name="Kazmierczak K.M."/>
            <person name="Andrzejewski T.M."/>
            <person name="Davidsen T.M."/>
            <person name="Wayne K.J."/>
            <person name="Tettelin H."/>
            <person name="Glass J.I."/>
            <person name="Rusch D."/>
            <person name="Podicherti R."/>
            <person name="Tsui H.-C.T."/>
            <person name="Winkler M.E."/>
        </authorList>
    </citation>
    <scope>NUCLEOTIDE SEQUENCE</scope>
</reference>
<dbReference type="InterPro" id="IPR016032">
    <property type="entry name" value="Sig_transdc_resp-reg_C-effctor"/>
</dbReference>
<protein>
    <recommendedName>
        <fullName evidence="1">HTH luxR-type domain-containing protein</fullName>
    </recommendedName>
</protein>